<reference evidence="1 2" key="1">
    <citation type="journal article" date="2016" name="Nat. Commun.">
        <title>Thousands of microbial genomes shed light on interconnected biogeochemical processes in an aquifer system.</title>
        <authorList>
            <person name="Anantharaman K."/>
            <person name="Brown C.T."/>
            <person name="Hug L.A."/>
            <person name="Sharon I."/>
            <person name="Castelle C.J."/>
            <person name="Probst A.J."/>
            <person name="Thomas B.C."/>
            <person name="Singh A."/>
            <person name="Wilkins M.J."/>
            <person name="Karaoz U."/>
            <person name="Brodie E.L."/>
            <person name="Williams K.H."/>
            <person name="Hubbard S.S."/>
            <person name="Banfield J.F."/>
        </authorList>
    </citation>
    <scope>NUCLEOTIDE SEQUENCE [LARGE SCALE GENOMIC DNA]</scope>
</reference>
<dbReference type="Proteomes" id="UP000177821">
    <property type="component" value="Unassembled WGS sequence"/>
</dbReference>
<protein>
    <submittedName>
        <fullName evidence="1">Uncharacterized protein</fullName>
    </submittedName>
</protein>
<dbReference type="EMBL" id="MHCX01000015">
    <property type="protein sequence ID" value="OGY29721.1"/>
    <property type="molecule type" value="Genomic_DNA"/>
</dbReference>
<organism evidence="1 2">
    <name type="scientific">Candidatus Woykebacteria bacterium RIFCSPHIGHO2_02_FULL_43_16b</name>
    <dbReference type="NCBI Taxonomy" id="1802601"/>
    <lineage>
        <taxon>Bacteria</taxon>
        <taxon>Candidatus Woykeibacteriota</taxon>
    </lineage>
</organism>
<name>A0A1G1WQ34_9BACT</name>
<evidence type="ECO:0000313" key="2">
    <source>
        <dbReference type="Proteomes" id="UP000177821"/>
    </source>
</evidence>
<sequence length="126" mass="13780">MPKVYSWEDLIINGVLVGRDLEVYWGGESVARGPIKKVVREESGPVWITFGWGAHFNPETGAFHYSSDLSEPGFSWLVNTKYPVVEVGEGFLVSGDSGCEILVVYPQGNNLSSEEVEGFPVTQAAI</sequence>
<dbReference type="AlphaFoldDB" id="A0A1G1WQ34"/>
<evidence type="ECO:0000313" key="1">
    <source>
        <dbReference type="EMBL" id="OGY29721.1"/>
    </source>
</evidence>
<comment type="caution">
    <text evidence="1">The sequence shown here is derived from an EMBL/GenBank/DDBJ whole genome shotgun (WGS) entry which is preliminary data.</text>
</comment>
<gene>
    <name evidence="1" type="ORF">A3J50_00330</name>
</gene>
<proteinExistence type="predicted"/>
<accession>A0A1G1WQ34</accession>